<dbReference type="KEGG" id="pmj:P9211_06191"/>
<dbReference type="InterPro" id="IPR006847">
    <property type="entry name" value="IF2_N"/>
</dbReference>
<dbReference type="Gene3D" id="1.10.10.2480">
    <property type="match status" value="1"/>
</dbReference>
<dbReference type="RefSeq" id="WP_012195172.1">
    <property type="nucleotide sequence ID" value="NC_009976.1"/>
</dbReference>
<evidence type="ECO:0000259" key="1">
    <source>
        <dbReference type="Pfam" id="PF04760"/>
    </source>
</evidence>
<dbReference type="Pfam" id="PF04760">
    <property type="entry name" value="IF2_N"/>
    <property type="match status" value="1"/>
</dbReference>
<evidence type="ECO:0000313" key="2">
    <source>
        <dbReference type="EMBL" id="ABX08550.1"/>
    </source>
</evidence>
<dbReference type="EMBL" id="CP000878">
    <property type="protein sequence ID" value="ABX08550.1"/>
    <property type="molecule type" value="Genomic_DNA"/>
</dbReference>
<name>A9B9N8_PROM4</name>
<organism evidence="2 3">
    <name type="scientific">Prochlorococcus marinus (strain MIT 9211)</name>
    <dbReference type="NCBI Taxonomy" id="93059"/>
    <lineage>
        <taxon>Bacteria</taxon>
        <taxon>Bacillati</taxon>
        <taxon>Cyanobacteriota</taxon>
        <taxon>Cyanophyceae</taxon>
        <taxon>Synechococcales</taxon>
        <taxon>Prochlorococcaceae</taxon>
        <taxon>Prochlorococcus</taxon>
    </lineage>
</organism>
<evidence type="ECO:0000313" key="3">
    <source>
        <dbReference type="Proteomes" id="UP000000788"/>
    </source>
</evidence>
<accession>A9B9N8</accession>
<keyword evidence="3" id="KW-1185">Reference proteome</keyword>
<sequence length="55" mass="6226">MTKSLRVLELSEKIEKSTDDIIATCAFLDIPATSRISCLTEENAQQIINYYNETT</sequence>
<reference evidence="2 3" key="1">
    <citation type="journal article" date="2007" name="PLoS Genet.">
        <title>Patterns and implications of gene gain and loss in the evolution of Prochlorococcus.</title>
        <authorList>
            <person name="Kettler G.C."/>
            <person name="Martiny A.C."/>
            <person name="Huang K."/>
            <person name="Zucker J."/>
            <person name="Coleman M.L."/>
            <person name="Rodrigue S."/>
            <person name="Chen F."/>
            <person name="Lapidus A."/>
            <person name="Ferriera S."/>
            <person name="Johnson J."/>
            <person name="Steglich C."/>
            <person name="Church G.M."/>
            <person name="Richardson P."/>
            <person name="Chisholm S.W."/>
        </authorList>
    </citation>
    <scope>NUCLEOTIDE SEQUENCE [LARGE SCALE GENOMIC DNA]</scope>
    <source>
        <strain evidence="3">MIT 9211</strain>
    </source>
</reference>
<gene>
    <name evidence="2" type="ordered locus">P9211_06191</name>
</gene>
<dbReference type="STRING" id="93059.P9211_06191"/>
<dbReference type="OrthoDB" id="542223at2"/>
<dbReference type="AlphaFoldDB" id="A9B9N8"/>
<protein>
    <recommendedName>
        <fullName evidence="1">Translation initiation factor IF-2 N-terminal domain-containing protein</fullName>
    </recommendedName>
</protein>
<proteinExistence type="predicted"/>
<dbReference type="HOGENOM" id="CLU_210388_0_0_3"/>
<dbReference type="Proteomes" id="UP000000788">
    <property type="component" value="Chromosome"/>
</dbReference>
<feature type="domain" description="Translation initiation factor IF-2 N-terminal" evidence="1">
    <location>
        <begin position="3"/>
        <end position="53"/>
    </location>
</feature>